<dbReference type="Pfam" id="PF18551">
    <property type="entry name" value="TackOD1"/>
    <property type="match status" value="1"/>
</dbReference>
<comment type="caution">
    <text evidence="2">The sequence shown here is derived from an EMBL/GenBank/DDBJ whole genome shotgun (WGS) entry which is preliminary data.</text>
</comment>
<sequence>MREECPKCRSADLREVSLVHHYRCAALEPEDSFRQGGALVCPKCSHHLRNYGKDYDKPGQVQLCQTCSSTTSEPEVGFMCLDCGGRTDGERITRLDICSYTLTEAGVAMLNRRVQRTVAEHFPASLKSAVERERNAGQTRPTVVEVSYRNKDALVAAGGLLRFEKLRTLFLECLANGMGTQASVHVGEQEDYVLLGRRDRQIADLLKEQIRAAESVLSDPVGPALQLLGMNGRAEP</sequence>
<dbReference type="RefSeq" id="WP_116622594.1">
    <property type="nucleotide sequence ID" value="NZ_QURN01000003.1"/>
</dbReference>
<keyword evidence="3" id="KW-1185">Reference proteome</keyword>
<dbReference type="Proteomes" id="UP000262379">
    <property type="component" value="Unassembled WGS sequence"/>
</dbReference>
<dbReference type="AlphaFoldDB" id="A0A371XHX1"/>
<evidence type="ECO:0000313" key="3">
    <source>
        <dbReference type="Proteomes" id="UP000262379"/>
    </source>
</evidence>
<protein>
    <recommendedName>
        <fullName evidence="1">Thaumarchaeal output domain-containing protein</fullName>
    </recommendedName>
</protein>
<proteinExistence type="predicted"/>
<dbReference type="EMBL" id="QURN01000003">
    <property type="protein sequence ID" value="RFC68826.1"/>
    <property type="molecule type" value="Genomic_DNA"/>
</dbReference>
<evidence type="ECO:0000259" key="1">
    <source>
        <dbReference type="Pfam" id="PF18551"/>
    </source>
</evidence>
<gene>
    <name evidence="2" type="ORF">DY251_04130</name>
</gene>
<organism evidence="2 3">
    <name type="scientific">Mesorhizobium denitrificans</name>
    <dbReference type="NCBI Taxonomy" id="2294114"/>
    <lineage>
        <taxon>Bacteria</taxon>
        <taxon>Pseudomonadati</taxon>
        <taxon>Pseudomonadota</taxon>
        <taxon>Alphaproteobacteria</taxon>
        <taxon>Hyphomicrobiales</taxon>
        <taxon>Phyllobacteriaceae</taxon>
        <taxon>Mesorhizobium</taxon>
    </lineage>
</organism>
<feature type="domain" description="Thaumarchaeal output" evidence="1">
    <location>
        <begin position="2"/>
        <end position="102"/>
    </location>
</feature>
<accession>A0A371XHX1</accession>
<evidence type="ECO:0000313" key="2">
    <source>
        <dbReference type="EMBL" id="RFC68826.1"/>
    </source>
</evidence>
<reference evidence="3" key="1">
    <citation type="submission" date="2018-08" db="EMBL/GenBank/DDBJ databases">
        <authorList>
            <person name="Im W.T."/>
        </authorList>
    </citation>
    <scope>NUCLEOTIDE SEQUENCE [LARGE SCALE GENOMIC DNA]</scope>
    <source>
        <strain evidence="3">LA-28</strain>
    </source>
</reference>
<name>A0A371XHX1_9HYPH</name>
<dbReference type="InterPro" id="IPR040572">
    <property type="entry name" value="TackOD1"/>
</dbReference>